<dbReference type="Pfam" id="PF00079">
    <property type="entry name" value="Serpin"/>
    <property type="match status" value="1"/>
</dbReference>
<dbReference type="PROSITE" id="PS00284">
    <property type="entry name" value="SERPIN"/>
    <property type="match status" value="1"/>
</dbReference>
<dbReference type="PANTHER" id="PTHR11461">
    <property type="entry name" value="SERINE PROTEASE INHIBITOR, SERPIN"/>
    <property type="match status" value="1"/>
</dbReference>
<keyword evidence="3" id="KW-0812">Transmembrane</keyword>
<dbReference type="GO" id="GO:0005615">
    <property type="term" value="C:extracellular space"/>
    <property type="evidence" value="ECO:0007669"/>
    <property type="project" value="InterPro"/>
</dbReference>
<feature type="domain" description="Serpin" evidence="4">
    <location>
        <begin position="41"/>
        <end position="428"/>
    </location>
</feature>
<dbReference type="InterPro" id="IPR042185">
    <property type="entry name" value="Serpin_sf_2"/>
</dbReference>
<dbReference type="InterPro" id="IPR023796">
    <property type="entry name" value="Serpin_dom"/>
</dbReference>
<dbReference type="EMBL" id="SJOL01000802">
    <property type="protein sequence ID" value="TGZ75306.1"/>
    <property type="molecule type" value="Genomic_DNA"/>
</dbReference>
<gene>
    <name evidence="5" type="ORF">CRM22_000422</name>
</gene>
<comment type="similarity">
    <text evidence="1 2">Belongs to the serpin family.</text>
</comment>
<proteinExistence type="inferred from homology"/>
<dbReference type="GO" id="GO:0004867">
    <property type="term" value="F:serine-type endopeptidase inhibitor activity"/>
    <property type="evidence" value="ECO:0007669"/>
    <property type="project" value="InterPro"/>
</dbReference>
<comment type="caution">
    <text evidence="5">The sequence shown here is derived from an EMBL/GenBank/DDBJ whole genome shotgun (WGS) entry which is preliminary data.</text>
</comment>
<dbReference type="InterPro" id="IPR000215">
    <property type="entry name" value="Serpin_fam"/>
</dbReference>
<dbReference type="Proteomes" id="UP000308267">
    <property type="component" value="Unassembled WGS sequence"/>
</dbReference>
<evidence type="ECO:0000313" key="5">
    <source>
        <dbReference type="EMBL" id="TGZ75306.1"/>
    </source>
</evidence>
<evidence type="ECO:0000256" key="1">
    <source>
        <dbReference type="ARBA" id="ARBA00009500"/>
    </source>
</evidence>
<dbReference type="AlphaFoldDB" id="A0A4S2MEY4"/>
<dbReference type="InterPro" id="IPR042178">
    <property type="entry name" value="Serpin_sf_1"/>
</dbReference>
<name>A0A4S2MEY4_OPIFE</name>
<keyword evidence="3" id="KW-1133">Transmembrane helix</keyword>
<dbReference type="SUPFAM" id="SSF56574">
    <property type="entry name" value="Serpins"/>
    <property type="match status" value="1"/>
</dbReference>
<dbReference type="PANTHER" id="PTHR11461:SF211">
    <property type="entry name" value="GH10112P-RELATED"/>
    <property type="match status" value="1"/>
</dbReference>
<dbReference type="InterPro" id="IPR036186">
    <property type="entry name" value="Serpin_sf"/>
</dbReference>
<accession>A0A4S2MEY4</accession>
<organism evidence="5 6">
    <name type="scientific">Opisthorchis felineus</name>
    <dbReference type="NCBI Taxonomy" id="147828"/>
    <lineage>
        <taxon>Eukaryota</taxon>
        <taxon>Metazoa</taxon>
        <taxon>Spiralia</taxon>
        <taxon>Lophotrochozoa</taxon>
        <taxon>Platyhelminthes</taxon>
        <taxon>Trematoda</taxon>
        <taxon>Digenea</taxon>
        <taxon>Opisthorchiida</taxon>
        <taxon>Opisthorchiata</taxon>
        <taxon>Opisthorchiidae</taxon>
        <taxon>Opisthorchis</taxon>
    </lineage>
</organism>
<evidence type="ECO:0000313" key="6">
    <source>
        <dbReference type="Proteomes" id="UP000308267"/>
    </source>
</evidence>
<dbReference type="STRING" id="147828.A0A4S2MEY4"/>
<dbReference type="CDD" id="cd19603">
    <property type="entry name" value="serpin_platyhelminthes"/>
    <property type="match status" value="1"/>
</dbReference>
<dbReference type="SMART" id="SM00093">
    <property type="entry name" value="SERPIN"/>
    <property type="match status" value="1"/>
</dbReference>
<dbReference type="Gene3D" id="2.30.39.10">
    <property type="entry name" value="Alpha-1-antitrypsin, domain 1"/>
    <property type="match status" value="1"/>
</dbReference>
<reference evidence="5 6" key="1">
    <citation type="journal article" date="2019" name="BMC Genomics">
        <title>New insights from Opisthorchis felineus genome: update on genomics of the epidemiologically important liver flukes.</title>
        <authorList>
            <person name="Ershov N.I."/>
            <person name="Mordvinov V.A."/>
            <person name="Prokhortchouk E.B."/>
            <person name="Pakharukova M.Y."/>
            <person name="Gunbin K.V."/>
            <person name="Ustyantsev K."/>
            <person name="Genaev M.A."/>
            <person name="Blinov A.G."/>
            <person name="Mazur A."/>
            <person name="Boulygina E."/>
            <person name="Tsygankova S."/>
            <person name="Khrameeva E."/>
            <person name="Chekanov N."/>
            <person name="Fan G."/>
            <person name="Xiao A."/>
            <person name="Zhang H."/>
            <person name="Xu X."/>
            <person name="Yang H."/>
            <person name="Solovyev V."/>
            <person name="Lee S.M."/>
            <person name="Liu X."/>
            <person name="Afonnikov D.A."/>
            <person name="Skryabin K.G."/>
        </authorList>
    </citation>
    <scope>NUCLEOTIDE SEQUENCE [LARGE SCALE GENOMIC DNA]</scope>
    <source>
        <strain evidence="5">AK-0245</strain>
        <tissue evidence="5">Whole organism</tissue>
    </source>
</reference>
<evidence type="ECO:0000259" key="4">
    <source>
        <dbReference type="SMART" id="SM00093"/>
    </source>
</evidence>
<sequence length="431" mass="48268">MAFGANYKRMDPACLLTRLAQGSKSMATEMELYSSMAQFSCDMYSQVLAAQPMEAQNVFISPLSVFVALLMTLVGAGGQTRLELRQSLHIPRQLEDNEVHNMFGSVLMNQFMQSNDVNASIANRLFVLQNITVLGEFIDTLHKHYAAEAEMMNEYADMEARRQRINQWVSENTNSKIPELLAEDVLSDNSVMALVNAVYFKGIWKHQFDKEMTQNGSFHRLDGNAVEVPMMVMTESFPYEDLPDMDAVAVKLPFGDSTRLGFDSRKPSKSKNKFSIKSVFRWELLVVLPNQKDGLHNLTMHFHANDTLEELLAKPFFPMKLDIGLPRFKLSELTPLDMKTLLQKMGLESLFSQSADLSNLSSDGNIFVSEFVHKAIIEVNEEGAEAAAGSGVVSSTSLPIEFLVDHPFVMALVYNSTVPVFIGHVTDPELL</sequence>
<protein>
    <recommendedName>
        <fullName evidence="4">Serpin domain-containing protein</fullName>
    </recommendedName>
</protein>
<dbReference type="Gene3D" id="3.30.497.10">
    <property type="entry name" value="Antithrombin, subunit I, domain 2"/>
    <property type="match status" value="1"/>
</dbReference>
<evidence type="ECO:0000256" key="3">
    <source>
        <dbReference type="SAM" id="Phobius"/>
    </source>
</evidence>
<keyword evidence="6" id="KW-1185">Reference proteome</keyword>
<keyword evidence="3" id="KW-0472">Membrane</keyword>
<dbReference type="InterPro" id="IPR023795">
    <property type="entry name" value="Serpin_CS"/>
</dbReference>
<dbReference type="OrthoDB" id="671595at2759"/>
<evidence type="ECO:0000256" key="2">
    <source>
        <dbReference type="RuleBase" id="RU000411"/>
    </source>
</evidence>
<feature type="transmembrane region" description="Helical" evidence="3">
    <location>
        <begin position="58"/>
        <end position="78"/>
    </location>
</feature>